<comment type="caution">
    <text evidence="1">The sequence shown here is derived from an EMBL/GenBank/DDBJ whole genome shotgun (WGS) entry which is preliminary data.</text>
</comment>
<dbReference type="EMBL" id="PNBA02000002">
    <property type="protein sequence ID" value="KAG6433629.1"/>
    <property type="molecule type" value="Genomic_DNA"/>
</dbReference>
<reference evidence="1" key="1">
    <citation type="submission" date="2018-01" db="EMBL/GenBank/DDBJ databases">
        <authorList>
            <person name="Mao J.F."/>
        </authorList>
    </citation>
    <scope>NUCLEOTIDE SEQUENCE</scope>
    <source>
        <strain evidence="1">Huo1</strain>
        <tissue evidence="1">Leaf</tissue>
    </source>
</reference>
<proteinExistence type="predicted"/>
<dbReference type="AlphaFoldDB" id="A0A8X8YLC4"/>
<evidence type="ECO:0000313" key="1">
    <source>
        <dbReference type="EMBL" id="KAG6433629.1"/>
    </source>
</evidence>
<dbReference type="Proteomes" id="UP000298416">
    <property type="component" value="Unassembled WGS sequence"/>
</dbReference>
<protein>
    <submittedName>
        <fullName evidence="1">Uncharacterized protein</fullName>
    </submittedName>
</protein>
<evidence type="ECO:0000313" key="2">
    <source>
        <dbReference type="Proteomes" id="UP000298416"/>
    </source>
</evidence>
<reference evidence="1" key="2">
    <citation type="submission" date="2020-08" db="EMBL/GenBank/DDBJ databases">
        <title>Plant Genome Project.</title>
        <authorList>
            <person name="Zhang R.-G."/>
        </authorList>
    </citation>
    <scope>NUCLEOTIDE SEQUENCE</scope>
    <source>
        <strain evidence="1">Huo1</strain>
        <tissue evidence="1">Leaf</tissue>
    </source>
</reference>
<keyword evidence="2" id="KW-1185">Reference proteome</keyword>
<sequence length="118" mass="13039">MEEKPSINISHLWTEDEPEYLSSPENYFGNCLIFLQAKSSHGRLRGAVRRVLEGFEEKFDSYLELKGKRVTTLAGSSRIDLYGGGGLWMGKAVGFCMGRDGGIEMGLPMASSKMDALI</sequence>
<accession>A0A8X8YLC4</accession>
<organism evidence="1">
    <name type="scientific">Salvia splendens</name>
    <name type="common">Scarlet sage</name>
    <dbReference type="NCBI Taxonomy" id="180675"/>
    <lineage>
        <taxon>Eukaryota</taxon>
        <taxon>Viridiplantae</taxon>
        <taxon>Streptophyta</taxon>
        <taxon>Embryophyta</taxon>
        <taxon>Tracheophyta</taxon>
        <taxon>Spermatophyta</taxon>
        <taxon>Magnoliopsida</taxon>
        <taxon>eudicotyledons</taxon>
        <taxon>Gunneridae</taxon>
        <taxon>Pentapetalae</taxon>
        <taxon>asterids</taxon>
        <taxon>lamiids</taxon>
        <taxon>Lamiales</taxon>
        <taxon>Lamiaceae</taxon>
        <taxon>Nepetoideae</taxon>
        <taxon>Mentheae</taxon>
        <taxon>Salviinae</taxon>
        <taxon>Salvia</taxon>
        <taxon>Salvia subgen. Calosphace</taxon>
        <taxon>core Calosphace</taxon>
    </lineage>
</organism>
<gene>
    <name evidence="1" type="ORF">SASPL_105244</name>
</gene>
<name>A0A8X8YLC4_SALSN</name>